<keyword evidence="12 14" id="KW-0378">Hydrolase</keyword>
<dbReference type="InterPro" id="IPR024072">
    <property type="entry name" value="DHFR-like_dom_sf"/>
</dbReference>
<evidence type="ECO:0000259" key="13">
    <source>
        <dbReference type="PROSITE" id="PS51747"/>
    </source>
</evidence>
<dbReference type="Gene3D" id="3.40.140.10">
    <property type="entry name" value="Cytidine Deaminase, domain 2"/>
    <property type="match status" value="1"/>
</dbReference>
<feature type="domain" description="CMP/dCMP-type deaminase" evidence="13">
    <location>
        <begin position="1"/>
        <end position="116"/>
    </location>
</feature>
<evidence type="ECO:0000256" key="9">
    <source>
        <dbReference type="ARBA" id="ARBA00022857"/>
    </source>
</evidence>
<dbReference type="GO" id="GO:0008835">
    <property type="term" value="F:diaminohydroxyphosphoribosylaminopyrimidine deaminase activity"/>
    <property type="evidence" value="ECO:0007669"/>
    <property type="project" value="UniProtKB-EC"/>
</dbReference>
<dbReference type="Pfam" id="PF01872">
    <property type="entry name" value="RibD_C"/>
    <property type="match status" value="1"/>
</dbReference>
<dbReference type="EMBL" id="CP140153">
    <property type="protein sequence ID" value="WQH16885.1"/>
    <property type="molecule type" value="Genomic_DNA"/>
</dbReference>
<dbReference type="InterPro" id="IPR011549">
    <property type="entry name" value="RibD_C"/>
</dbReference>
<evidence type="ECO:0000256" key="8">
    <source>
        <dbReference type="ARBA" id="ARBA00022833"/>
    </source>
</evidence>
<comment type="catalytic activity">
    <reaction evidence="12">
        <text>5-amino-6-(5-phospho-D-ribitylamino)uracil + NADP(+) = 5-amino-6-(5-phospho-D-ribosylamino)uracil + NADPH + H(+)</text>
        <dbReference type="Rhea" id="RHEA:17845"/>
        <dbReference type="ChEBI" id="CHEBI:15378"/>
        <dbReference type="ChEBI" id="CHEBI:57783"/>
        <dbReference type="ChEBI" id="CHEBI:58349"/>
        <dbReference type="ChEBI" id="CHEBI:58421"/>
        <dbReference type="ChEBI" id="CHEBI:58453"/>
        <dbReference type="EC" id="1.1.1.193"/>
    </reaction>
</comment>
<dbReference type="PANTHER" id="PTHR38011:SF7">
    <property type="entry name" value="2,5-DIAMINO-6-RIBOSYLAMINO-4(3H)-PYRIMIDINONE 5'-PHOSPHATE REDUCTASE"/>
    <property type="match status" value="1"/>
</dbReference>
<accession>A0ABZ0YXI5</accession>
<comment type="pathway">
    <text evidence="2 12">Cofactor biosynthesis; riboflavin biosynthesis; 5-amino-6-(D-ribitylamino)uracil from GTP: step 2/4.</text>
</comment>
<dbReference type="NCBIfam" id="TIGR00326">
    <property type="entry name" value="eubact_ribD"/>
    <property type="match status" value="1"/>
</dbReference>
<evidence type="ECO:0000313" key="15">
    <source>
        <dbReference type="Proteomes" id="UP001327459"/>
    </source>
</evidence>
<dbReference type="InterPro" id="IPR050765">
    <property type="entry name" value="Riboflavin_Biosynth_HTPR"/>
</dbReference>
<name>A0ABZ0YXI5_9GAMM</name>
<evidence type="ECO:0000256" key="5">
    <source>
        <dbReference type="ARBA" id="ARBA00007417"/>
    </source>
</evidence>
<dbReference type="InterPro" id="IPR004794">
    <property type="entry name" value="Eubact_RibD"/>
</dbReference>
<dbReference type="Pfam" id="PF00383">
    <property type="entry name" value="dCMP_cyt_deam_1"/>
    <property type="match status" value="1"/>
</dbReference>
<comment type="pathway">
    <text evidence="3 12">Cofactor biosynthesis; riboflavin biosynthesis; 5-amino-6-(D-ribitylamino)uracil from GTP: step 3/4.</text>
</comment>
<dbReference type="InterPro" id="IPR016193">
    <property type="entry name" value="Cytidine_deaminase-like"/>
</dbReference>
<evidence type="ECO:0000256" key="3">
    <source>
        <dbReference type="ARBA" id="ARBA00004910"/>
    </source>
</evidence>
<comment type="cofactor">
    <cofactor evidence="12">
        <name>Zn(2+)</name>
        <dbReference type="ChEBI" id="CHEBI:29105"/>
    </cofactor>
    <text evidence="12">Binds 1 zinc ion.</text>
</comment>
<dbReference type="InterPro" id="IPR016192">
    <property type="entry name" value="APOBEC/CMP_deaminase_Zn-bd"/>
</dbReference>
<proteinExistence type="inferred from homology"/>
<keyword evidence="11" id="KW-0511">Multifunctional enzyme</keyword>
<evidence type="ECO:0000256" key="10">
    <source>
        <dbReference type="ARBA" id="ARBA00023002"/>
    </source>
</evidence>
<dbReference type="NCBIfam" id="TIGR00227">
    <property type="entry name" value="ribD_Cterm"/>
    <property type="match status" value="1"/>
</dbReference>
<evidence type="ECO:0000256" key="6">
    <source>
        <dbReference type="ARBA" id="ARBA00022619"/>
    </source>
</evidence>
<comment type="function">
    <text evidence="1 12">Converts 2,5-diamino-6-(ribosylamino)-4(3h)-pyrimidinone 5'-phosphate into 5-amino-6-(ribosylamino)-2,4(1h,3h)-pyrimidinedione 5'-phosphate.</text>
</comment>
<reference evidence="14 15" key="1">
    <citation type="submission" date="2023-11" db="EMBL/GenBank/DDBJ databases">
        <title>MicrobeMod: A computational toolkit for identifying prokaryotic methylation and restriction-modification with nanopore sequencing.</title>
        <authorList>
            <person name="Crits-Christoph A."/>
            <person name="Kang S.C."/>
            <person name="Lee H."/>
            <person name="Ostrov N."/>
        </authorList>
    </citation>
    <scope>NUCLEOTIDE SEQUENCE [LARGE SCALE GENOMIC DNA]</scope>
    <source>
        <strain evidence="14 15">ATCC 49870</strain>
    </source>
</reference>
<keyword evidence="8 12" id="KW-0862">Zinc</keyword>
<dbReference type="CDD" id="cd01284">
    <property type="entry name" value="Riboflavin_deaminase-reductase"/>
    <property type="match status" value="1"/>
</dbReference>
<evidence type="ECO:0000256" key="2">
    <source>
        <dbReference type="ARBA" id="ARBA00004882"/>
    </source>
</evidence>
<protein>
    <recommendedName>
        <fullName evidence="12">Riboflavin biosynthesis protein RibD</fullName>
    </recommendedName>
    <domain>
        <recommendedName>
            <fullName evidence="12">Diaminohydroxyphosphoribosylaminopyrimidine deaminase</fullName>
            <shortName evidence="12">DRAP deaminase</shortName>
            <ecNumber evidence="12">3.5.4.26</ecNumber>
        </recommendedName>
        <alternativeName>
            <fullName evidence="12">Riboflavin-specific deaminase</fullName>
        </alternativeName>
    </domain>
    <domain>
        <recommendedName>
            <fullName evidence="12">5-amino-6-(5-phosphoribosylamino)uracil reductase</fullName>
            <ecNumber evidence="12">1.1.1.193</ecNumber>
        </recommendedName>
        <alternativeName>
            <fullName evidence="12">HTP reductase</fullName>
        </alternativeName>
    </domain>
</protein>
<sequence length="363" mass="38750">MTHALTVAERGRYTTSPNPRVGCVLVRDGAIVGEGFHARAGEPHAEVHALRAAGEQARGATAYVTLEPCSHVGRTPACAPQLVEAGVVRVVTAMSDPNPQVAGRGHAILREAGVEVVEAIAPAAARTLNPGFVSRMERGRPWVTVKVAQSLDGRSALASGESQWITGEAARRDVQFLRARQCAVLSGIDTVLTDSARLNVRLAADDLGIEGEVRQPVRVVLDSGLRLPPFAAIFDAAGPIWIYTRDATDGVHHEALLRREATLIEAPAAPRLGLDLDFILADLARREINEVLVEAGAKLAGAFVAAGLCDELVVYQAPMLLGHQARPALALPEPAALADVRRWTLVDETRLADDLRLTLRPVR</sequence>
<dbReference type="GO" id="GO:0008703">
    <property type="term" value="F:5-amino-6-(5-phosphoribosylamino)uracil reductase activity"/>
    <property type="evidence" value="ECO:0007669"/>
    <property type="project" value="UniProtKB-EC"/>
</dbReference>
<comment type="similarity">
    <text evidence="5 12">In the C-terminal section; belongs to the HTP reductase family.</text>
</comment>
<evidence type="ECO:0000256" key="11">
    <source>
        <dbReference type="ARBA" id="ARBA00023268"/>
    </source>
</evidence>
<comment type="similarity">
    <text evidence="4 12">In the N-terminal section; belongs to the cytidine and deoxycytidylate deaminase family.</text>
</comment>
<dbReference type="PROSITE" id="PS00903">
    <property type="entry name" value="CYT_DCMP_DEAMINASES_1"/>
    <property type="match status" value="1"/>
</dbReference>
<gene>
    <name evidence="14" type="primary">ribD</name>
    <name evidence="14" type="ORF">SR882_03000</name>
</gene>
<dbReference type="InterPro" id="IPR002125">
    <property type="entry name" value="CMP_dCMP_dom"/>
</dbReference>
<keyword evidence="10 12" id="KW-0560">Oxidoreductase</keyword>
<evidence type="ECO:0000256" key="7">
    <source>
        <dbReference type="ARBA" id="ARBA00022723"/>
    </source>
</evidence>
<organism evidence="14 15">
    <name type="scientific">Guyparkeria halophila</name>
    <dbReference type="NCBI Taxonomy" id="47960"/>
    <lineage>
        <taxon>Bacteria</taxon>
        <taxon>Pseudomonadati</taxon>
        <taxon>Pseudomonadota</taxon>
        <taxon>Gammaproteobacteria</taxon>
        <taxon>Chromatiales</taxon>
        <taxon>Thioalkalibacteraceae</taxon>
        <taxon>Guyparkeria</taxon>
    </lineage>
</organism>
<dbReference type="Gene3D" id="3.40.430.10">
    <property type="entry name" value="Dihydrofolate Reductase, subunit A"/>
    <property type="match status" value="1"/>
</dbReference>
<dbReference type="PIRSF" id="PIRSF006769">
    <property type="entry name" value="RibD"/>
    <property type="match status" value="1"/>
</dbReference>
<evidence type="ECO:0000256" key="4">
    <source>
        <dbReference type="ARBA" id="ARBA00005259"/>
    </source>
</evidence>
<dbReference type="InterPro" id="IPR002734">
    <property type="entry name" value="RibDG_C"/>
</dbReference>
<evidence type="ECO:0000256" key="1">
    <source>
        <dbReference type="ARBA" id="ARBA00002151"/>
    </source>
</evidence>
<evidence type="ECO:0000256" key="12">
    <source>
        <dbReference type="PIRNR" id="PIRNR006769"/>
    </source>
</evidence>
<keyword evidence="15" id="KW-1185">Reference proteome</keyword>
<keyword evidence="9 12" id="KW-0521">NADP</keyword>
<dbReference type="RefSeq" id="WP_322521871.1">
    <property type="nucleotide sequence ID" value="NZ_CP140153.1"/>
</dbReference>
<dbReference type="SUPFAM" id="SSF53927">
    <property type="entry name" value="Cytidine deaminase-like"/>
    <property type="match status" value="1"/>
</dbReference>
<keyword evidence="6 12" id="KW-0686">Riboflavin biosynthesis</keyword>
<dbReference type="EC" id="3.5.4.26" evidence="12"/>
<dbReference type="Proteomes" id="UP001327459">
    <property type="component" value="Chromosome"/>
</dbReference>
<dbReference type="PANTHER" id="PTHR38011">
    <property type="entry name" value="DIHYDROFOLATE REDUCTASE FAMILY PROTEIN (AFU_ORTHOLOGUE AFUA_8G06820)"/>
    <property type="match status" value="1"/>
</dbReference>
<dbReference type="EC" id="1.1.1.193" evidence="12"/>
<dbReference type="SUPFAM" id="SSF53597">
    <property type="entry name" value="Dihydrofolate reductase-like"/>
    <property type="match status" value="1"/>
</dbReference>
<keyword evidence="7 12" id="KW-0479">Metal-binding</keyword>
<evidence type="ECO:0000313" key="14">
    <source>
        <dbReference type="EMBL" id="WQH16885.1"/>
    </source>
</evidence>
<comment type="catalytic activity">
    <reaction evidence="12">
        <text>2,5-diamino-6-hydroxy-4-(5-phosphoribosylamino)-pyrimidine + H2O + H(+) = 5-amino-6-(5-phospho-D-ribosylamino)uracil + NH4(+)</text>
        <dbReference type="Rhea" id="RHEA:21868"/>
        <dbReference type="ChEBI" id="CHEBI:15377"/>
        <dbReference type="ChEBI" id="CHEBI:15378"/>
        <dbReference type="ChEBI" id="CHEBI:28938"/>
        <dbReference type="ChEBI" id="CHEBI:58453"/>
        <dbReference type="ChEBI" id="CHEBI:58614"/>
        <dbReference type="EC" id="3.5.4.26"/>
    </reaction>
</comment>
<dbReference type="PROSITE" id="PS51747">
    <property type="entry name" value="CYT_DCMP_DEAMINASES_2"/>
    <property type="match status" value="1"/>
</dbReference>